<keyword evidence="1" id="KW-0472">Membrane</keyword>
<evidence type="ECO:0000313" key="2">
    <source>
        <dbReference type="EMBL" id="PVG84301.1"/>
    </source>
</evidence>
<keyword evidence="1" id="KW-0812">Transmembrane</keyword>
<name>A0A2T8FF04_9ACTN</name>
<evidence type="ECO:0000313" key="3">
    <source>
        <dbReference type="Proteomes" id="UP000246018"/>
    </source>
</evidence>
<organism evidence="2 3">
    <name type="scientific">Nocardioides gansuensis</name>
    <dbReference type="NCBI Taxonomy" id="2138300"/>
    <lineage>
        <taxon>Bacteria</taxon>
        <taxon>Bacillati</taxon>
        <taxon>Actinomycetota</taxon>
        <taxon>Actinomycetes</taxon>
        <taxon>Propionibacteriales</taxon>
        <taxon>Nocardioidaceae</taxon>
        <taxon>Nocardioides</taxon>
    </lineage>
</organism>
<sequence length="283" mass="30220">MVRALARQEARRHLRSPMLPLGLAGFVYLAWVTRTSDDWSGIEYGGMPGAGVTLFLGVSLLVASSFRRERAGLVEDAPTGETTRATGRLLGAGVLVLVVAAATAVQVMVMRAGGGVDLGDEPGRTLHAHHTLPEVLQPVCVALVAVALGALLGRRVQQRAATTIALFAFWYLTAGITWLFQAAPVRPWSIVMVHPVEVRVGPHSADPLTFPEEWLLSAPDAYEPFWGRLVVSPELATAHDMWLIGLACVLVAFALPRRTRGRLLVVGGMVAAVAVIAQYAVAP</sequence>
<keyword evidence="3" id="KW-1185">Reference proteome</keyword>
<protein>
    <submittedName>
        <fullName evidence="2">Uncharacterized protein</fullName>
    </submittedName>
</protein>
<dbReference type="Proteomes" id="UP000246018">
    <property type="component" value="Unassembled WGS sequence"/>
</dbReference>
<feature type="transmembrane region" description="Helical" evidence="1">
    <location>
        <begin position="263"/>
        <end position="281"/>
    </location>
</feature>
<dbReference type="AlphaFoldDB" id="A0A2T8FF04"/>
<reference evidence="2 3" key="1">
    <citation type="submission" date="2018-04" db="EMBL/GenBank/DDBJ databases">
        <title>Genome of Nocardioides gansuensis WSJ-1.</title>
        <authorList>
            <person name="Wu S."/>
            <person name="Wang G."/>
        </authorList>
    </citation>
    <scope>NUCLEOTIDE SEQUENCE [LARGE SCALE GENOMIC DNA]</scope>
    <source>
        <strain evidence="2 3">WSJ-1</strain>
    </source>
</reference>
<gene>
    <name evidence="2" type="ORF">DDE18_01325</name>
</gene>
<feature type="transmembrane region" description="Helical" evidence="1">
    <location>
        <begin position="44"/>
        <end position="63"/>
    </location>
</feature>
<accession>A0A2T8FF04</accession>
<feature type="transmembrane region" description="Helical" evidence="1">
    <location>
        <begin position="135"/>
        <end position="153"/>
    </location>
</feature>
<evidence type="ECO:0000256" key="1">
    <source>
        <dbReference type="SAM" id="Phobius"/>
    </source>
</evidence>
<feature type="transmembrane region" description="Helical" evidence="1">
    <location>
        <begin position="12"/>
        <end position="32"/>
    </location>
</feature>
<feature type="transmembrane region" description="Helical" evidence="1">
    <location>
        <begin position="160"/>
        <end position="180"/>
    </location>
</feature>
<dbReference type="EMBL" id="QDGZ01000001">
    <property type="protein sequence ID" value="PVG84301.1"/>
    <property type="molecule type" value="Genomic_DNA"/>
</dbReference>
<proteinExistence type="predicted"/>
<keyword evidence="1" id="KW-1133">Transmembrane helix</keyword>
<feature type="transmembrane region" description="Helical" evidence="1">
    <location>
        <begin position="89"/>
        <end position="109"/>
    </location>
</feature>
<comment type="caution">
    <text evidence="2">The sequence shown here is derived from an EMBL/GenBank/DDBJ whole genome shotgun (WGS) entry which is preliminary data.</text>
</comment>
<feature type="transmembrane region" description="Helical" evidence="1">
    <location>
        <begin position="236"/>
        <end position="256"/>
    </location>
</feature>